<dbReference type="OrthoDB" id="6430298at2759"/>
<evidence type="ECO:0000259" key="2">
    <source>
        <dbReference type="Pfam" id="PF23055"/>
    </source>
</evidence>
<feature type="domain" description="DUF7041" evidence="2">
    <location>
        <begin position="18"/>
        <end position="100"/>
    </location>
</feature>
<dbReference type="Pfam" id="PF23055">
    <property type="entry name" value="DUF7041"/>
    <property type="match status" value="1"/>
</dbReference>
<dbReference type="InterPro" id="IPR055469">
    <property type="entry name" value="DUF7041"/>
</dbReference>
<organism evidence="3 4">
    <name type="scientific">Trichonephila clavata</name>
    <name type="common">Joro spider</name>
    <name type="synonym">Nephila clavata</name>
    <dbReference type="NCBI Taxonomy" id="2740835"/>
    <lineage>
        <taxon>Eukaryota</taxon>
        <taxon>Metazoa</taxon>
        <taxon>Ecdysozoa</taxon>
        <taxon>Arthropoda</taxon>
        <taxon>Chelicerata</taxon>
        <taxon>Arachnida</taxon>
        <taxon>Araneae</taxon>
        <taxon>Araneomorphae</taxon>
        <taxon>Entelegynae</taxon>
        <taxon>Araneoidea</taxon>
        <taxon>Nephilidae</taxon>
        <taxon>Trichonephila</taxon>
    </lineage>
</organism>
<sequence>MVNSNEQKFEANKVSVKIPPFWEEKPEIWFSQVEAQFSIANINQEETKFNYLVAQLDPKFIENIWDIIQSNEKNKYSYAKSGLLSTFKESEEKSIKKLLTGISLGNMKSSQLLRKMKSLAGDNITEKVLRTLWLDKLPDSIKNILVVSSENLENLSVMADKIYEINSSPEIYSATVDNSAMKNILEKVSLLEKQISELYTNRRKSRSEFRNSSQTRNKSRGRSRKRFNQMKILLFQLHVR</sequence>
<gene>
    <name evidence="3" type="primary">AVEN_114696_1</name>
    <name evidence="3" type="ORF">TNCT_56501</name>
</gene>
<proteinExistence type="predicted"/>
<dbReference type="EMBL" id="BMAO01036414">
    <property type="protein sequence ID" value="GFR10470.1"/>
    <property type="molecule type" value="Genomic_DNA"/>
</dbReference>
<dbReference type="Proteomes" id="UP000887116">
    <property type="component" value="Unassembled WGS sequence"/>
</dbReference>
<evidence type="ECO:0000313" key="4">
    <source>
        <dbReference type="Proteomes" id="UP000887116"/>
    </source>
</evidence>
<name>A0A8X6ISV2_TRICU</name>
<comment type="caution">
    <text evidence="3">The sequence shown here is derived from an EMBL/GenBank/DDBJ whole genome shotgun (WGS) entry which is preliminary data.</text>
</comment>
<evidence type="ECO:0000256" key="1">
    <source>
        <dbReference type="SAM" id="MobiDB-lite"/>
    </source>
</evidence>
<dbReference type="PANTHER" id="PTHR33327:SF3">
    <property type="entry name" value="RNA-DIRECTED DNA POLYMERASE"/>
    <property type="match status" value="1"/>
</dbReference>
<accession>A0A8X6ISV2</accession>
<reference evidence="3" key="1">
    <citation type="submission" date="2020-07" db="EMBL/GenBank/DDBJ databases">
        <title>Multicomponent nature underlies the extraordinary mechanical properties of spider dragline silk.</title>
        <authorList>
            <person name="Kono N."/>
            <person name="Nakamura H."/>
            <person name="Mori M."/>
            <person name="Yoshida Y."/>
            <person name="Ohtoshi R."/>
            <person name="Malay A.D."/>
            <person name="Moran D.A.P."/>
            <person name="Tomita M."/>
            <person name="Numata K."/>
            <person name="Arakawa K."/>
        </authorList>
    </citation>
    <scope>NUCLEOTIDE SEQUENCE</scope>
</reference>
<dbReference type="PANTHER" id="PTHR33327">
    <property type="entry name" value="ENDONUCLEASE"/>
    <property type="match status" value="1"/>
</dbReference>
<evidence type="ECO:0000313" key="3">
    <source>
        <dbReference type="EMBL" id="GFR10470.1"/>
    </source>
</evidence>
<dbReference type="AlphaFoldDB" id="A0A8X6ISV2"/>
<protein>
    <recommendedName>
        <fullName evidence="2">DUF7041 domain-containing protein</fullName>
    </recommendedName>
</protein>
<feature type="region of interest" description="Disordered" evidence="1">
    <location>
        <begin position="202"/>
        <end position="223"/>
    </location>
</feature>
<keyword evidence="4" id="KW-1185">Reference proteome</keyword>